<evidence type="ECO:0000256" key="2">
    <source>
        <dbReference type="ARBA" id="ARBA00022695"/>
    </source>
</evidence>
<dbReference type="FunFam" id="1.10.340.70:FF:000003">
    <property type="entry name" value="Protein CBG25708"/>
    <property type="match status" value="1"/>
</dbReference>
<dbReference type="InterPro" id="IPR043128">
    <property type="entry name" value="Rev_trsase/Diguanyl_cyclase"/>
</dbReference>
<organism evidence="9 10">
    <name type="scientific">Apolygus lucorum</name>
    <name type="common">Small green plant bug</name>
    <name type="synonym">Lygocoris lucorum</name>
    <dbReference type="NCBI Taxonomy" id="248454"/>
    <lineage>
        <taxon>Eukaryota</taxon>
        <taxon>Metazoa</taxon>
        <taxon>Ecdysozoa</taxon>
        <taxon>Arthropoda</taxon>
        <taxon>Hexapoda</taxon>
        <taxon>Insecta</taxon>
        <taxon>Pterygota</taxon>
        <taxon>Neoptera</taxon>
        <taxon>Paraneoptera</taxon>
        <taxon>Hemiptera</taxon>
        <taxon>Heteroptera</taxon>
        <taxon>Panheteroptera</taxon>
        <taxon>Cimicomorpha</taxon>
        <taxon>Miridae</taxon>
        <taxon>Mirini</taxon>
        <taxon>Apolygus</taxon>
    </lineage>
</organism>
<dbReference type="Gene3D" id="3.10.20.370">
    <property type="match status" value="1"/>
</dbReference>
<dbReference type="InterPro" id="IPR043502">
    <property type="entry name" value="DNA/RNA_pol_sf"/>
</dbReference>
<evidence type="ECO:0000256" key="1">
    <source>
        <dbReference type="ARBA" id="ARBA00012493"/>
    </source>
</evidence>
<dbReference type="GO" id="GO:0015074">
    <property type="term" value="P:DNA integration"/>
    <property type="evidence" value="ECO:0007669"/>
    <property type="project" value="InterPro"/>
</dbReference>
<evidence type="ECO:0000259" key="8">
    <source>
        <dbReference type="PROSITE" id="PS50994"/>
    </source>
</evidence>
<dbReference type="OrthoDB" id="6621374at2759"/>
<dbReference type="InterPro" id="IPR012337">
    <property type="entry name" value="RNaseH-like_sf"/>
</dbReference>
<dbReference type="EC" id="2.7.7.49" evidence="1"/>
<dbReference type="EMBL" id="WIXP02000007">
    <property type="protein sequence ID" value="KAF6208414.1"/>
    <property type="molecule type" value="Genomic_DNA"/>
</dbReference>
<reference evidence="9" key="1">
    <citation type="journal article" date="2021" name="Mol. Ecol. Resour.">
        <title>Apolygus lucorum genome provides insights into omnivorousness and mesophyll feeding.</title>
        <authorList>
            <person name="Liu Y."/>
            <person name="Liu H."/>
            <person name="Wang H."/>
            <person name="Huang T."/>
            <person name="Liu B."/>
            <person name="Yang B."/>
            <person name="Yin L."/>
            <person name="Li B."/>
            <person name="Zhang Y."/>
            <person name="Zhang S."/>
            <person name="Jiang F."/>
            <person name="Zhang X."/>
            <person name="Ren Y."/>
            <person name="Wang B."/>
            <person name="Wang S."/>
            <person name="Lu Y."/>
            <person name="Wu K."/>
            <person name="Fan W."/>
            <person name="Wang G."/>
        </authorList>
    </citation>
    <scope>NUCLEOTIDE SEQUENCE</scope>
    <source>
        <strain evidence="9">12Hb</strain>
    </source>
</reference>
<dbReference type="Pfam" id="PF17919">
    <property type="entry name" value="RT_RNaseH_2"/>
    <property type="match status" value="1"/>
</dbReference>
<protein>
    <recommendedName>
        <fullName evidence="1">RNA-directed DNA polymerase</fullName>
        <ecNumber evidence="1">2.7.7.49</ecNumber>
    </recommendedName>
</protein>
<dbReference type="GO" id="GO:0004519">
    <property type="term" value="F:endonuclease activity"/>
    <property type="evidence" value="ECO:0007669"/>
    <property type="project" value="UniProtKB-KW"/>
</dbReference>
<dbReference type="InterPro" id="IPR050951">
    <property type="entry name" value="Retrovirus_Pol_polyprotein"/>
</dbReference>
<gene>
    <name evidence="9" type="ORF">GE061_016870</name>
</gene>
<dbReference type="InterPro" id="IPR001584">
    <property type="entry name" value="Integrase_cat-core"/>
</dbReference>
<feature type="domain" description="Integrase catalytic" evidence="8">
    <location>
        <begin position="343"/>
        <end position="516"/>
    </location>
</feature>
<feature type="region of interest" description="Disordered" evidence="7">
    <location>
        <begin position="622"/>
        <end position="667"/>
    </location>
</feature>
<dbReference type="Pfam" id="PF17921">
    <property type="entry name" value="Integrase_H2C2"/>
    <property type="match status" value="1"/>
</dbReference>
<sequence>MPVPQSPDELHRFLGMVTYYARFIPNLSTITYPLRQLIKQDKKWIWSKQCQRAFERLKTEILSDRVLIPFDPSLPVSLACDASPTGIAGVLSHVVNEEERPIAFISRSLTSAEQNYSQLDREALAIIFSVTKFYMYLSGKQFTLITDNQPLTRIFHPESKLPAFTSARLLRYATFLQEFDYKVVHRKAEDHVHVDCLSRATYCDENVSTEAILSLEVQTLQDQVINQISCDVITSVRIAEETSKDRQLSKLLQDLISGEIRDPDYSTANGIIFKNERVVIPEVLQTMVLQELHRTHVGIVKMKQLARRHCFWRNIDKDIERMVKSCRDCALTLKSPAKAPVHQWDEPQHNFERVHIDYAGPFLNHHFLVLVDSKSKWAEVRILKDAPTAANTIELLLDIFCSHGFPEIMVSDNATIFHSESFTTFCQNNGIIQKFSAPGHPATNGLAERYIQTLKSKLNAMEPGSIQHNVREILFRYRATPLKCGKTPAELYLNRNIRCQLDVFKPTPPRKNKRVTFKLPPSKEFESGDKVLVRWYSGNKDTWKLGKITQKYGNLHYQVTLENGYSLKRHADQLRKTEVTFNGPERQQPPEQRLNLETPASPVQEQVPPFFMLPETSVPNSFEFPGLNVPNSVHSPPEEPQAASPRENLRRSARERRPPVRLRDYVV</sequence>
<dbReference type="FunFam" id="3.30.70.270:FF:000026">
    <property type="entry name" value="Transposon Ty3-G Gag-Pol polyprotein"/>
    <property type="match status" value="1"/>
</dbReference>
<name>A0A8S9XIN3_APOLU</name>
<dbReference type="InterPro" id="IPR036397">
    <property type="entry name" value="RNaseH_sf"/>
</dbReference>
<keyword evidence="5" id="KW-0695">RNA-directed DNA polymerase</keyword>
<feature type="compositionally biased region" description="Basic and acidic residues" evidence="7">
    <location>
        <begin position="647"/>
        <end position="667"/>
    </location>
</feature>
<comment type="caution">
    <text evidence="9">The sequence shown here is derived from an EMBL/GenBank/DDBJ whole genome shotgun (WGS) entry which is preliminary data.</text>
</comment>
<evidence type="ECO:0000256" key="7">
    <source>
        <dbReference type="SAM" id="MobiDB-lite"/>
    </source>
</evidence>
<evidence type="ECO:0000256" key="4">
    <source>
        <dbReference type="ARBA" id="ARBA00022759"/>
    </source>
</evidence>
<dbReference type="Gene3D" id="1.10.340.70">
    <property type="match status" value="1"/>
</dbReference>
<evidence type="ECO:0000256" key="6">
    <source>
        <dbReference type="ARBA" id="ARBA00023268"/>
    </source>
</evidence>
<keyword evidence="4" id="KW-0255">Endonuclease</keyword>
<dbReference type="PANTHER" id="PTHR37984">
    <property type="entry name" value="PROTEIN CBG26694"/>
    <property type="match status" value="1"/>
</dbReference>
<keyword evidence="6" id="KW-0511">Multifunctional enzyme</keyword>
<keyword evidence="10" id="KW-1185">Reference proteome</keyword>
<evidence type="ECO:0000256" key="3">
    <source>
        <dbReference type="ARBA" id="ARBA00022722"/>
    </source>
</evidence>
<keyword evidence="4" id="KW-0378">Hydrolase</keyword>
<dbReference type="CDD" id="cd09274">
    <property type="entry name" value="RNase_HI_RT_Ty3"/>
    <property type="match status" value="1"/>
</dbReference>
<dbReference type="AlphaFoldDB" id="A0A8S9XIN3"/>
<feature type="region of interest" description="Disordered" evidence="7">
    <location>
        <begin position="579"/>
        <end position="598"/>
    </location>
</feature>
<dbReference type="PANTHER" id="PTHR37984:SF5">
    <property type="entry name" value="PROTEIN NYNRIN-LIKE"/>
    <property type="match status" value="1"/>
</dbReference>
<keyword evidence="2" id="KW-0548">Nucleotidyltransferase</keyword>
<dbReference type="SUPFAM" id="SSF53098">
    <property type="entry name" value="Ribonuclease H-like"/>
    <property type="match status" value="1"/>
</dbReference>
<dbReference type="InterPro" id="IPR041588">
    <property type="entry name" value="Integrase_H2C2"/>
</dbReference>
<dbReference type="Proteomes" id="UP000466442">
    <property type="component" value="Unassembled WGS sequence"/>
</dbReference>
<dbReference type="Gene3D" id="3.30.70.270">
    <property type="match status" value="1"/>
</dbReference>
<dbReference type="GO" id="GO:0003964">
    <property type="term" value="F:RNA-directed DNA polymerase activity"/>
    <property type="evidence" value="ECO:0007669"/>
    <property type="project" value="UniProtKB-KW"/>
</dbReference>
<dbReference type="GO" id="GO:0003676">
    <property type="term" value="F:nucleic acid binding"/>
    <property type="evidence" value="ECO:0007669"/>
    <property type="project" value="InterPro"/>
</dbReference>
<dbReference type="PROSITE" id="PS50994">
    <property type="entry name" value="INTEGRASE"/>
    <property type="match status" value="1"/>
</dbReference>
<dbReference type="Pfam" id="PF00665">
    <property type="entry name" value="rve"/>
    <property type="match status" value="1"/>
</dbReference>
<evidence type="ECO:0000256" key="5">
    <source>
        <dbReference type="ARBA" id="ARBA00022918"/>
    </source>
</evidence>
<keyword evidence="2" id="KW-0808">Transferase</keyword>
<dbReference type="Gene3D" id="3.30.420.10">
    <property type="entry name" value="Ribonuclease H-like superfamily/Ribonuclease H"/>
    <property type="match status" value="1"/>
</dbReference>
<proteinExistence type="predicted"/>
<dbReference type="SUPFAM" id="SSF56672">
    <property type="entry name" value="DNA/RNA polymerases"/>
    <property type="match status" value="1"/>
</dbReference>
<evidence type="ECO:0000313" key="10">
    <source>
        <dbReference type="Proteomes" id="UP000466442"/>
    </source>
</evidence>
<keyword evidence="3" id="KW-0540">Nuclease</keyword>
<dbReference type="InterPro" id="IPR041577">
    <property type="entry name" value="RT_RNaseH_2"/>
</dbReference>
<evidence type="ECO:0000313" key="9">
    <source>
        <dbReference type="EMBL" id="KAF6208414.1"/>
    </source>
</evidence>
<dbReference type="GO" id="GO:0042575">
    <property type="term" value="C:DNA polymerase complex"/>
    <property type="evidence" value="ECO:0007669"/>
    <property type="project" value="UniProtKB-ARBA"/>
</dbReference>
<accession>A0A8S9XIN3</accession>
<dbReference type="FunFam" id="3.10.20.370:FF:000001">
    <property type="entry name" value="Retrovirus-related Pol polyprotein from transposon 17.6-like protein"/>
    <property type="match status" value="1"/>
</dbReference>